<name>A0AAU9KHW3_9CILI</name>
<dbReference type="EMBL" id="CAJZBQ010000062">
    <property type="protein sequence ID" value="CAG9335300.1"/>
    <property type="molecule type" value="Genomic_DNA"/>
</dbReference>
<reference evidence="1" key="1">
    <citation type="submission" date="2021-09" db="EMBL/GenBank/DDBJ databases">
        <authorList>
            <consortium name="AG Swart"/>
            <person name="Singh M."/>
            <person name="Singh A."/>
            <person name="Seah K."/>
            <person name="Emmerich C."/>
        </authorList>
    </citation>
    <scope>NUCLEOTIDE SEQUENCE</scope>
    <source>
        <strain evidence="1">ATCC30299</strain>
    </source>
</reference>
<organism evidence="1 2">
    <name type="scientific">Blepharisma stoltei</name>
    <dbReference type="NCBI Taxonomy" id="1481888"/>
    <lineage>
        <taxon>Eukaryota</taxon>
        <taxon>Sar</taxon>
        <taxon>Alveolata</taxon>
        <taxon>Ciliophora</taxon>
        <taxon>Postciliodesmatophora</taxon>
        <taxon>Heterotrichea</taxon>
        <taxon>Heterotrichida</taxon>
        <taxon>Blepharismidae</taxon>
        <taxon>Blepharisma</taxon>
    </lineage>
</organism>
<gene>
    <name evidence="1" type="ORF">BSTOLATCC_MIC63777</name>
</gene>
<accession>A0AAU9KHW3</accession>
<dbReference type="Proteomes" id="UP001162131">
    <property type="component" value="Unassembled WGS sequence"/>
</dbReference>
<comment type="caution">
    <text evidence="1">The sequence shown here is derived from an EMBL/GenBank/DDBJ whole genome shotgun (WGS) entry which is preliminary data.</text>
</comment>
<sequence>MNKSYHLGDKIAIHSLLVKKGKWLKTPNRKFMENKKIWSFPATISSVKCGYLEILLDFHSILLGEENSLRFISIRDIKIILFRNGLL</sequence>
<dbReference type="AlphaFoldDB" id="A0AAU9KHW3"/>
<protein>
    <submittedName>
        <fullName evidence="1">Uncharacterized protein</fullName>
    </submittedName>
</protein>
<evidence type="ECO:0000313" key="1">
    <source>
        <dbReference type="EMBL" id="CAG9335300.1"/>
    </source>
</evidence>
<keyword evidence="2" id="KW-1185">Reference proteome</keyword>
<evidence type="ECO:0000313" key="2">
    <source>
        <dbReference type="Proteomes" id="UP001162131"/>
    </source>
</evidence>
<proteinExistence type="predicted"/>